<keyword evidence="3 5" id="KW-0378">Hydrolase</keyword>
<evidence type="ECO:0000256" key="3">
    <source>
        <dbReference type="ARBA" id="ARBA00022801"/>
    </source>
</evidence>
<dbReference type="InterPro" id="IPR025824">
    <property type="entry name" value="OB-fold_nuc-bd_dom"/>
</dbReference>
<dbReference type="GO" id="GO:0005737">
    <property type="term" value="C:cytoplasm"/>
    <property type="evidence" value="ECO:0007669"/>
    <property type="project" value="UniProtKB-SubCell"/>
</dbReference>
<evidence type="ECO:0000259" key="7">
    <source>
        <dbReference type="Pfam" id="PF13742"/>
    </source>
</evidence>
<reference evidence="8 9" key="1">
    <citation type="submission" date="2016-08" db="EMBL/GenBank/DDBJ databases">
        <title>Draft genome of Fabibacter sp. strain SK-8.</title>
        <authorList>
            <person name="Wong S.-K."/>
            <person name="Hamasaki K."/>
            <person name="Yoshizawa S."/>
        </authorList>
    </citation>
    <scope>NUCLEOTIDE SEQUENCE [LARGE SCALE GENOMIC DNA]</scope>
    <source>
        <strain evidence="8 9">SK-8</strain>
    </source>
</reference>
<dbReference type="Proteomes" id="UP000095552">
    <property type="component" value="Unassembled WGS sequence"/>
</dbReference>
<evidence type="ECO:0000256" key="4">
    <source>
        <dbReference type="ARBA" id="ARBA00022839"/>
    </source>
</evidence>
<dbReference type="InterPro" id="IPR020579">
    <property type="entry name" value="Exonuc_VII_lsu_C"/>
</dbReference>
<evidence type="ECO:0000313" key="9">
    <source>
        <dbReference type="Proteomes" id="UP000095552"/>
    </source>
</evidence>
<evidence type="ECO:0000259" key="6">
    <source>
        <dbReference type="Pfam" id="PF02601"/>
    </source>
</evidence>
<organism evidence="8 9">
    <name type="scientific">Roseivirga misakiensis</name>
    <dbReference type="NCBI Taxonomy" id="1563681"/>
    <lineage>
        <taxon>Bacteria</taxon>
        <taxon>Pseudomonadati</taxon>
        <taxon>Bacteroidota</taxon>
        <taxon>Cytophagia</taxon>
        <taxon>Cytophagales</taxon>
        <taxon>Roseivirgaceae</taxon>
        <taxon>Roseivirga</taxon>
    </lineage>
</organism>
<dbReference type="PANTHER" id="PTHR30008">
    <property type="entry name" value="EXODEOXYRIBONUCLEASE 7 LARGE SUBUNIT"/>
    <property type="match status" value="1"/>
</dbReference>
<dbReference type="GO" id="GO:0003676">
    <property type="term" value="F:nucleic acid binding"/>
    <property type="evidence" value="ECO:0007669"/>
    <property type="project" value="InterPro"/>
</dbReference>
<proteinExistence type="inferred from homology"/>
<evidence type="ECO:0000256" key="2">
    <source>
        <dbReference type="ARBA" id="ARBA00022722"/>
    </source>
</evidence>
<dbReference type="NCBIfam" id="TIGR00237">
    <property type="entry name" value="xseA"/>
    <property type="match status" value="1"/>
</dbReference>
<evidence type="ECO:0000256" key="5">
    <source>
        <dbReference type="RuleBase" id="RU004355"/>
    </source>
</evidence>
<dbReference type="GO" id="GO:0008855">
    <property type="term" value="F:exodeoxyribonuclease VII activity"/>
    <property type="evidence" value="ECO:0007669"/>
    <property type="project" value="UniProtKB-UniRule"/>
</dbReference>
<dbReference type="GO" id="GO:0009318">
    <property type="term" value="C:exodeoxyribonuclease VII complex"/>
    <property type="evidence" value="ECO:0007669"/>
    <property type="project" value="UniProtKB-UniRule"/>
</dbReference>
<feature type="domain" description="Exonuclease VII large subunit C-terminal" evidence="6">
    <location>
        <begin position="134"/>
        <end position="337"/>
    </location>
</feature>
<gene>
    <name evidence="8" type="ORF">BFP71_17760</name>
</gene>
<accession>A0A1E5T1L5</accession>
<dbReference type="PANTHER" id="PTHR30008:SF0">
    <property type="entry name" value="EXODEOXYRIBONUCLEASE 7 LARGE SUBUNIT"/>
    <property type="match status" value="1"/>
</dbReference>
<dbReference type="STRING" id="1563681.BFP71_17760"/>
<protein>
    <recommendedName>
        <fullName evidence="5">Exodeoxyribonuclease 7 large subunit</fullName>
        <ecNumber evidence="5">3.1.11.6</ecNumber>
    </recommendedName>
</protein>
<dbReference type="Pfam" id="PF02601">
    <property type="entry name" value="Exonuc_VII_L"/>
    <property type="match status" value="1"/>
</dbReference>
<dbReference type="Pfam" id="PF13742">
    <property type="entry name" value="tRNA_anti_2"/>
    <property type="match status" value="1"/>
</dbReference>
<sequence length="411" mass="46770">MSQMSLFELTNLIKQTLETNLAPSYWVIAEISELRLNQKGHCYLELVEKEGNFIQAKLRANIWSYTYRTISEQFINATSTELKSGLKVLLNVSVNFHEVYGMSVTVNNIDPNYTIGERSRLREETLNKLKEAGLIDKNKNQILPIVPQTVAIISSETAAGFGDFMNQIKENTKGYDFDTTLFHATMQGNESVLSIRRALKEIFESDKDFDVVVIIRGGGAKTDLDSFDSFDLAKAIALFPLPVLSGIGHERDTTVLDFVAHTSLKTPTAVAEFLISGMSRFHDQLLEFAYRIEKVFEERLNLEQQNLQEIAHRIDSRAIQILTNNEHFLKDKSTSLKYTIDRFFENNLTRLTNLQKQVELNDPEFVLKRGYSLTLKDGKVLRNQAVKVGDELETRTVDKNIKSKVTAIDNE</sequence>
<keyword evidence="1" id="KW-0963">Cytoplasm</keyword>
<comment type="subcellular location">
    <subcellularLocation>
        <location evidence="5">Cytoplasm</location>
    </subcellularLocation>
</comment>
<keyword evidence="4 5" id="KW-0269">Exonuclease</keyword>
<comment type="similarity">
    <text evidence="5">Belongs to the XseA family.</text>
</comment>
<name>A0A1E5T1L5_9BACT</name>
<feature type="domain" description="OB-fold nucleic acid binding" evidence="7">
    <location>
        <begin position="5"/>
        <end position="109"/>
    </location>
</feature>
<dbReference type="InterPro" id="IPR003753">
    <property type="entry name" value="Exonuc_VII_L"/>
</dbReference>
<dbReference type="CDD" id="cd04489">
    <property type="entry name" value="ExoVII_LU_OBF"/>
    <property type="match status" value="1"/>
</dbReference>
<dbReference type="OrthoDB" id="9802795at2"/>
<keyword evidence="9" id="KW-1185">Reference proteome</keyword>
<keyword evidence="2 5" id="KW-0540">Nuclease</keyword>
<evidence type="ECO:0000256" key="1">
    <source>
        <dbReference type="ARBA" id="ARBA00022490"/>
    </source>
</evidence>
<dbReference type="AlphaFoldDB" id="A0A1E5T1L5"/>
<comment type="caution">
    <text evidence="8">The sequence shown here is derived from an EMBL/GenBank/DDBJ whole genome shotgun (WGS) entry which is preliminary data.</text>
</comment>
<evidence type="ECO:0000313" key="8">
    <source>
        <dbReference type="EMBL" id="OEK05249.1"/>
    </source>
</evidence>
<dbReference type="EMBL" id="MDGQ01000005">
    <property type="protein sequence ID" value="OEK05249.1"/>
    <property type="molecule type" value="Genomic_DNA"/>
</dbReference>
<dbReference type="GO" id="GO:0006308">
    <property type="term" value="P:DNA catabolic process"/>
    <property type="evidence" value="ECO:0007669"/>
    <property type="project" value="UniProtKB-UniRule"/>
</dbReference>
<comment type="catalytic activity">
    <reaction evidence="5">
        <text>Exonucleolytic cleavage in either 5'- to 3'- or 3'- to 5'-direction to yield nucleoside 5'-phosphates.</text>
        <dbReference type="EC" id="3.1.11.6"/>
    </reaction>
</comment>
<dbReference type="EC" id="3.1.11.6" evidence="5"/>